<keyword evidence="7" id="KW-0963">Cytoplasm</keyword>
<dbReference type="GO" id="GO:0019556">
    <property type="term" value="P:L-histidine catabolic process to glutamate and formamide"/>
    <property type="evidence" value="ECO:0007669"/>
    <property type="project" value="UniProtKB-UniRule"/>
</dbReference>
<feature type="binding site" evidence="7">
    <location>
        <position position="315"/>
    </location>
    <ligand>
        <name>N-formimidoyl-L-glutamate</name>
        <dbReference type="ChEBI" id="CHEBI:58928"/>
    </ligand>
</feature>
<dbReference type="AlphaFoldDB" id="A0A0P9LLD7"/>
<accession>A0A0P9LLD7</accession>
<reference evidence="9 11" key="1">
    <citation type="submission" date="2015-09" db="EMBL/GenBank/DDBJ databases">
        <title>Genome announcement of multiple Pseudomonas syringae strains.</title>
        <authorList>
            <person name="Thakur S."/>
            <person name="Wang P.W."/>
            <person name="Gong Y."/>
            <person name="Weir B.S."/>
            <person name="Guttman D.S."/>
        </authorList>
    </citation>
    <scope>NUCLEOTIDE SEQUENCE [LARGE SCALE GENOMIC DNA]</scope>
    <source>
        <strain evidence="9 11">ICMP2823</strain>
    </source>
</reference>
<evidence type="ECO:0000313" key="12">
    <source>
        <dbReference type="Proteomes" id="UP000281372"/>
    </source>
</evidence>
<dbReference type="Proteomes" id="UP000281372">
    <property type="component" value="Unassembled WGS sequence"/>
</dbReference>
<dbReference type="PATRIC" id="fig|86840.3.peg.2108"/>
<dbReference type="CDD" id="cd01296">
    <property type="entry name" value="Imidazolone-5PH"/>
    <property type="match status" value="1"/>
</dbReference>
<dbReference type="HAMAP" id="MF_00372">
    <property type="entry name" value="HutI"/>
    <property type="match status" value="1"/>
</dbReference>
<gene>
    <name evidence="7" type="primary">hutI</name>
    <name evidence="9" type="ORF">ALO81_04608</name>
    <name evidence="10" type="ORF">ALQ64_01465</name>
</gene>
<feature type="binding site" evidence="7">
    <location>
        <position position="236"/>
    </location>
    <ligand>
        <name>Zn(2+)</name>
        <dbReference type="ChEBI" id="CHEBI:29105"/>
    </ligand>
</feature>
<feature type="binding site" evidence="7">
    <location>
        <position position="68"/>
    </location>
    <ligand>
        <name>Zn(2+)</name>
        <dbReference type="ChEBI" id="CHEBI:29105"/>
    </ligand>
</feature>
<evidence type="ECO:0000259" key="8">
    <source>
        <dbReference type="Pfam" id="PF01979"/>
    </source>
</evidence>
<feature type="binding site" evidence="7">
    <location>
        <position position="75"/>
    </location>
    <ligand>
        <name>4-imidazolone-5-propanoate</name>
        <dbReference type="ChEBI" id="CHEBI:77893"/>
    </ligand>
</feature>
<dbReference type="GO" id="GO:0050480">
    <property type="term" value="F:imidazolonepropionase activity"/>
    <property type="evidence" value="ECO:0007669"/>
    <property type="project" value="UniProtKB-UniRule"/>
</dbReference>
<dbReference type="SUPFAM" id="SSF51556">
    <property type="entry name" value="Metallo-dependent hydrolases"/>
    <property type="match status" value="1"/>
</dbReference>
<comment type="similarity">
    <text evidence="7">Belongs to the metallo-dependent hydrolases superfamily. HutI family.</text>
</comment>
<dbReference type="UniPathway" id="UPA00379">
    <property type="reaction ID" value="UER00551"/>
</dbReference>
<keyword evidence="2 7" id="KW-0479">Metal-binding</keyword>
<feature type="binding site" evidence="7">
    <location>
        <position position="138"/>
    </location>
    <ligand>
        <name>N-formimidoyl-L-glutamate</name>
        <dbReference type="ChEBI" id="CHEBI:58928"/>
    </ligand>
</feature>
<dbReference type="EC" id="3.5.2.7" evidence="1 7"/>
<feature type="binding site" evidence="7">
    <location>
        <position position="311"/>
    </location>
    <ligand>
        <name>Fe(3+)</name>
        <dbReference type="ChEBI" id="CHEBI:29034"/>
    </ligand>
</feature>
<comment type="caution">
    <text evidence="9">The sequence shown here is derived from an EMBL/GenBank/DDBJ whole genome shotgun (WGS) entry which is preliminary data.</text>
</comment>
<sequence>MKTLWKHCHIASMAHGKYSIIEDAAIVTSGALIEWIGPQAELVEPEHDNCIDLGGAWVTPGLIDCHTHTVFGGNRSGEFEQRLLGVSYAEIAAAGGGIASTVRATRAASEDELYASAERRLRHLLKDGVTTVEMKSGYGLDLENERKILRVIRRLGNTQPVTVRATCLAAHALPPEYADRADDYIKHICNDMLPALAAEGLVDAVDAFCEYLAFSPAQVEQVFITAGQLALPVKLHAEQLSSLGGSSLAARYKALSADHLEFMTEDDAIAVAAAGTVAVLLPGAFYFLRETQLPPMDALRKHGVPIAISTDLNPGTSPGLSLRLMLNMACTLFRMTPEEALAGVTFNAAKALGMSATHGSLEVGKVADFVAWNIERPADLAYWLGGDLDKRIVRHGVESSI</sequence>
<dbReference type="NCBIfam" id="TIGR01224">
    <property type="entry name" value="hutI"/>
    <property type="match status" value="1"/>
</dbReference>
<organism evidence="9 11">
    <name type="scientific">Pseudomonas cannabina</name>
    <dbReference type="NCBI Taxonomy" id="86840"/>
    <lineage>
        <taxon>Bacteria</taxon>
        <taxon>Pseudomonadati</taxon>
        <taxon>Pseudomonadota</taxon>
        <taxon>Gammaproteobacteria</taxon>
        <taxon>Pseudomonadales</taxon>
        <taxon>Pseudomonadaceae</taxon>
        <taxon>Pseudomonas</taxon>
    </lineage>
</organism>
<evidence type="ECO:0000256" key="1">
    <source>
        <dbReference type="ARBA" id="ARBA00012864"/>
    </source>
</evidence>
<feature type="binding site" evidence="7">
    <location>
        <position position="66"/>
    </location>
    <ligand>
        <name>Fe(3+)</name>
        <dbReference type="ChEBI" id="CHEBI:29034"/>
    </ligand>
</feature>
<dbReference type="GO" id="GO:0005506">
    <property type="term" value="F:iron ion binding"/>
    <property type="evidence" value="ECO:0007669"/>
    <property type="project" value="UniProtKB-UniRule"/>
</dbReference>
<dbReference type="InterPro" id="IPR005920">
    <property type="entry name" value="HutI"/>
</dbReference>
<dbReference type="InterPro" id="IPR011059">
    <property type="entry name" value="Metal-dep_hydrolase_composite"/>
</dbReference>
<comment type="cofactor">
    <cofactor evidence="7">
        <name>Zn(2+)</name>
        <dbReference type="ChEBI" id="CHEBI:29105"/>
    </cofactor>
    <cofactor evidence="7">
        <name>Fe(3+)</name>
        <dbReference type="ChEBI" id="CHEBI:29034"/>
    </cofactor>
    <text evidence="7">Binds 1 zinc or iron ion per subunit.</text>
</comment>
<protein>
    <recommendedName>
        <fullName evidence="1 7">Imidazolonepropionase</fullName>
        <ecNumber evidence="1 7">3.5.2.7</ecNumber>
    </recommendedName>
    <alternativeName>
        <fullName evidence="7">Imidazolone-5-propionate hydrolase</fullName>
    </alternativeName>
</protein>
<dbReference type="EMBL" id="LJPX01000363">
    <property type="protein sequence ID" value="KPW71216.1"/>
    <property type="molecule type" value="Genomic_DNA"/>
</dbReference>
<feature type="binding site" evidence="7">
    <location>
        <position position="171"/>
    </location>
    <ligand>
        <name>4-imidazolone-5-propanoate</name>
        <dbReference type="ChEBI" id="CHEBI:77893"/>
    </ligand>
</feature>
<evidence type="ECO:0000313" key="10">
    <source>
        <dbReference type="EMBL" id="RMN27088.1"/>
    </source>
</evidence>
<keyword evidence="6 7" id="KW-0408">Iron</keyword>
<feature type="binding site" evidence="7">
    <location>
        <position position="68"/>
    </location>
    <ligand>
        <name>Fe(3+)</name>
        <dbReference type="ChEBI" id="CHEBI:29034"/>
    </ligand>
</feature>
<reference evidence="10 12" key="2">
    <citation type="submission" date="2018-08" db="EMBL/GenBank/DDBJ databases">
        <title>Recombination of ecologically and evolutionarily significant loci maintains genetic cohesion in the Pseudomonas syringae species complex.</title>
        <authorList>
            <person name="Dillon M."/>
            <person name="Thakur S."/>
            <person name="Almeida R.N.D."/>
            <person name="Weir B.S."/>
            <person name="Guttman D.S."/>
        </authorList>
    </citation>
    <scope>NUCLEOTIDE SEQUENCE [LARGE SCALE GENOMIC DNA]</scope>
    <source>
        <strain evidence="10 12">ICMP 2821</strain>
    </source>
</reference>
<dbReference type="Pfam" id="PF01979">
    <property type="entry name" value="Amidohydro_1"/>
    <property type="match status" value="1"/>
</dbReference>
<evidence type="ECO:0000256" key="6">
    <source>
        <dbReference type="ARBA" id="ARBA00023004"/>
    </source>
</evidence>
<feature type="binding site" evidence="7">
    <location>
        <position position="236"/>
    </location>
    <ligand>
        <name>Fe(3+)</name>
        <dbReference type="ChEBI" id="CHEBI:29034"/>
    </ligand>
</feature>
<feature type="binding site" evidence="7">
    <location>
        <position position="316"/>
    </location>
    <ligand>
        <name>4-imidazolone-5-propanoate</name>
        <dbReference type="ChEBI" id="CHEBI:77893"/>
    </ligand>
</feature>
<proteinExistence type="inferred from homology"/>
<comment type="catalytic activity">
    <reaction evidence="7">
        <text>4-imidazolone-5-propanoate + H2O = N-formimidoyl-L-glutamate</text>
        <dbReference type="Rhea" id="RHEA:23660"/>
        <dbReference type="ChEBI" id="CHEBI:15377"/>
        <dbReference type="ChEBI" id="CHEBI:58928"/>
        <dbReference type="ChEBI" id="CHEBI:77893"/>
        <dbReference type="EC" id="3.5.2.7"/>
    </reaction>
</comment>
<keyword evidence="3 7" id="KW-0378">Hydrolase</keyword>
<dbReference type="Gene3D" id="2.30.40.10">
    <property type="entry name" value="Urease, subunit C, domain 1"/>
    <property type="match status" value="1"/>
</dbReference>
<dbReference type="FunFam" id="3.20.20.140:FF:000007">
    <property type="entry name" value="Imidazolonepropionase"/>
    <property type="match status" value="1"/>
</dbReference>
<keyword evidence="4 7" id="KW-0369">Histidine metabolism</keyword>
<dbReference type="GO" id="GO:0005737">
    <property type="term" value="C:cytoplasm"/>
    <property type="evidence" value="ECO:0007669"/>
    <property type="project" value="UniProtKB-SubCell"/>
</dbReference>
<dbReference type="GO" id="GO:0019557">
    <property type="term" value="P:L-histidine catabolic process to glutamate and formate"/>
    <property type="evidence" value="ECO:0007669"/>
    <property type="project" value="UniProtKB-UniPathway"/>
</dbReference>
<dbReference type="PANTHER" id="PTHR42752">
    <property type="entry name" value="IMIDAZOLONEPROPIONASE"/>
    <property type="match status" value="1"/>
</dbReference>
<keyword evidence="5 7" id="KW-0862">Zinc</keyword>
<dbReference type="InterPro" id="IPR006680">
    <property type="entry name" value="Amidohydro-rel"/>
</dbReference>
<dbReference type="GO" id="GO:0008270">
    <property type="term" value="F:zinc ion binding"/>
    <property type="evidence" value="ECO:0007669"/>
    <property type="project" value="UniProtKB-UniRule"/>
</dbReference>
<feature type="binding site" evidence="7">
    <location>
        <position position="239"/>
    </location>
    <ligand>
        <name>4-imidazolone-5-propanoate</name>
        <dbReference type="ChEBI" id="CHEBI:77893"/>
    </ligand>
</feature>
<feature type="binding site" evidence="7">
    <location>
        <position position="138"/>
    </location>
    <ligand>
        <name>4-imidazolone-5-propanoate</name>
        <dbReference type="ChEBI" id="CHEBI:77893"/>
    </ligand>
</feature>
<feature type="binding site" evidence="7">
    <location>
        <position position="66"/>
    </location>
    <ligand>
        <name>Zn(2+)</name>
        <dbReference type="ChEBI" id="CHEBI:29105"/>
    </ligand>
</feature>
<dbReference type="EMBL" id="RBOW01000603">
    <property type="protein sequence ID" value="RMN27088.1"/>
    <property type="molecule type" value="Genomic_DNA"/>
</dbReference>
<feature type="binding site" evidence="7">
    <location>
        <position position="311"/>
    </location>
    <ligand>
        <name>Zn(2+)</name>
        <dbReference type="ChEBI" id="CHEBI:29105"/>
    </ligand>
</feature>
<evidence type="ECO:0000256" key="2">
    <source>
        <dbReference type="ARBA" id="ARBA00022723"/>
    </source>
</evidence>
<evidence type="ECO:0000313" key="11">
    <source>
        <dbReference type="Proteomes" id="UP000050564"/>
    </source>
</evidence>
<comment type="function">
    <text evidence="7">Catalyzes the hydrolytic cleavage of the carbon-nitrogen bond in imidazolone-5-propanoate to yield N-formimidoyl-L-glutamate. It is the third step in the universal histidine degradation pathway.</text>
</comment>
<evidence type="ECO:0000313" key="9">
    <source>
        <dbReference type="EMBL" id="KPW71216.1"/>
    </source>
</evidence>
<dbReference type="RefSeq" id="WP_055000462.1">
    <property type="nucleotide sequence ID" value="NZ_FNKU01000001.1"/>
</dbReference>
<evidence type="ECO:0000256" key="3">
    <source>
        <dbReference type="ARBA" id="ARBA00022801"/>
    </source>
</evidence>
<evidence type="ECO:0000256" key="7">
    <source>
        <dbReference type="HAMAP-Rule" id="MF_00372"/>
    </source>
</evidence>
<evidence type="ECO:0000256" key="4">
    <source>
        <dbReference type="ARBA" id="ARBA00022808"/>
    </source>
</evidence>
<dbReference type="Proteomes" id="UP000050564">
    <property type="component" value="Unassembled WGS sequence"/>
</dbReference>
<feature type="binding site" evidence="7">
    <location>
        <position position="313"/>
    </location>
    <ligand>
        <name>N-formimidoyl-L-glutamate</name>
        <dbReference type="ChEBI" id="CHEBI:58928"/>
    </ligand>
</feature>
<dbReference type="SUPFAM" id="SSF51338">
    <property type="entry name" value="Composite domain of metallo-dependent hydrolases"/>
    <property type="match status" value="1"/>
</dbReference>
<dbReference type="PANTHER" id="PTHR42752:SF1">
    <property type="entry name" value="IMIDAZOLONEPROPIONASE-RELATED"/>
    <property type="match status" value="1"/>
</dbReference>
<name>A0A0P9LLD7_PSECA</name>
<dbReference type="InterPro" id="IPR032466">
    <property type="entry name" value="Metal_Hydrolase"/>
</dbReference>
<comment type="pathway">
    <text evidence="7">Amino-acid degradation; L-histidine degradation into L-glutamate; N-formimidoyl-L-glutamate from L-histidine: step 3/3.</text>
</comment>
<feature type="domain" description="Amidohydrolase-related" evidence="8">
    <location>
        <begin position="57"/>
        <end position="374"/>
    </location>
</feature>
<comment type="subcellular location">
    <subcellularLocation>
        <location evidence="7">Cytoplasm</location>
    </subcellularLocation>
</comment>
<dbReference type="Gene3D" id="3.20.20.140">
    <property type="entry name" value="Metal-dependent hydrolases"/>
    <property type="match status" value="1"/>
</dbReference>
<evidence type="ECO:0000256" key="5">
    <source>
        <dbReference type="ARBA" id="ARBA00022833"/>
    </source>
</evidence>